<dbReference type="GO" id="GO:0022627">
    <property type="term" value="C:cytosolic small ribosomal subunit"/>
    <property type="evidence" value="ECO:0007669"/>
    <property type="project" value="TreeGrafter"/>
</dbReference>
<dbReference type="NCBIfam" id="TIGR00741">
    <property type="entry name" value="yfiA"/>
    <property type="match status" value="1"/>
</dbReference>
<feature type="domain" description="Sigma 54 modulation/S30EA ribosomal protein C-terminal" evidence="3">
    <location>
        <begin position="120"/>
        <end position="174"/>
    </location>
</feature>
<dbReference type="AlphaFoldDB" id="A0A810Q6K1"/>
<sequence>MKFTFACKKIALNDSIKEYAEKKISKLDRYFPEEADAFVTFAVEKKNRCVVELTIRAANGTLFRAQEEDPDGDMRGAIDEAVAFIDRRIRKNKTRLARNLRPDALTSNIPAEFDVVEEPEYHLVRTKRFAVKPMSTEEAILQMNLLDHSFYVFRSVETGNICVVYHRNNGGYGLIETE</sequence>
<dbReference type="PANTHER" id="PTHR33231">
    <property type="entry name" value="30S RIBOSOMAL PROTEIN"/>
    <property type="match status" value="1"/>
</dbReference>
<dbReference type="Proteomes" id="UP000681035">
    <property type="component" value="Chromosome"/>
</dbReference>
<comment type="subcellular location">
    <subcellularLocation>
        <location evidence="2">Cytoplasm</location>
    </subcellularLocation>
</comment>
<evidence type="ECO:0000256" key="2">
    <source>
        <dbReference type="HAMAP-Rule" id="MF_00839"/>
    </source>
</evidence>
<dbReference type="Gene3D" id="3.30.505.50">
    <property type="entry name" value="Sigma 54 modulation/S30EA ribosomal protein, C-terminal domain"/>
    <property type="match status" value="1"/>
</dbReference>
<dbReference type="GO" id="GO:0045900">
    <property type="term" value="P:negative regulation of translational elongation"/>
    <property type="evidence" value="ECO:0007669"/>
    <property type="project" value="TreeGrafter"/>
</dbReference>
<dbReference type="RefSeq" id="WP_213541255.1">
    <property type="nucleotide sequence ID" value="NZ_AP023418.1"/>
</dbReference>
<organism evidence="4 5">
    <name type="scientific">Vescimonas coprocola</name>
    <dbReference type="NCBI Taxonomy" id="2714355"/>
    <lineage>
        <taxon>Bacteria</taxon>
        <taxon>Bacillati</taxon>
        <taxon>Bacillota</taxon>
        <taxon>Clostridia</taxon>
        <taxon>Eubacteriales</taxon>
        <taxon>Oscillospiraceae</taxon>
        <taxon>Vescimonas</taxon>
    </lineage>
</organism>
<keyword evidence="1 2" id="KW-0810">Translation regulation</keyword>
<dbReference type="EMBL" id="AP023418">
    <property type="protein sequence ID" value="BCK80273.1"/>
    <property type="molecule type" value="Genomic_DNA"/>
</dbReference>
<dbReference type="SUPFAM" id="SSF69754">
    <property type="entry name" value="Ribosome binding protein Y (YfiA homologue)"/>
    <property type="match status" value="1"/>
</dbReference>
<keyword evidence="5" id="KW-1185">Reference proteome</keyword>
<comment type="subunit">
    <text evidence="2">Interacts with 100S ribosomes.</text>
</comment>
<dbReference type="InterPro" id="IPR003489">
    <property type="entry name" value="RHF/RaiA"/>
</dbReference>
<proteinExistence type="inferred from homology"/>
<dbReference type="HAMAP" id="MF_00839">
    <property type="entry name" value="HPF"/>
    <property type="match status" value="1"/>
</dbReference>
<name>A0A810Q6K1_9FIRM</name>
<dbReference type="Pfam" id="PF16321">
    <property type="entry name" value="Ribosom_S30AE_C"/>
    <property type="match status" value="1"/>
</dbReference>
<protein>
    <recommendedName>
        <fullName evidence="2">Ribosome hibernation promoting factor</fullName>
        <shortName evidence="2">HPF</shortName>
    </recommendedName>
</protein>
<dbReference type="PANTHER" id="PTHR33231:SF1">
    <property type="entry name" value="30S RIBOSOMAL PROTEIN"/>
    <property type="match status" value="1"/>
</dbReference>
<comment type="function">
    <text evidence="2">Required for dimerization of active 70S ribosomes into 100S ribosomes in stationary phase; 100S ribosomes are translationally inactive and sometimes present during exponential growth.</text>
</comment>
<accession>A0A810Q6K1</accession>
<evidence type="ECO:0000313" key="5">
    <source>
        <dbReference type="Proteomes" id="UP000681035"/>
    </source>
</evidence>
<dbReference type="GO" id="GO:0043024">
    <property type="term" value="F:ribosomal small subunit binding"/>
    <property type="evidence" value="ECO:0007669"/>
    <property type="project" value="TreeGrafter"/>
</dbReference>
<dbReference type="KEGG" id="vcop:MM50RIKEN_00360"/>
<dbReference type="InterPro" id="IPR036567">
    <property type="entry name" value="RHF-like"/>
</dbReference>
<evidence type="ECO:0000259" key="3">
    <source>
        <dbReference type="Pfam" id="PF16321"/>
    </source>
</evidence>
<dbReference type="InterPro" id="IPR032528">
    <property type="entry name" value="Ribosom_S30AE_C"/>
</dbReference>
<dbReference type="Pfam" id="PF02482">
    <property type="entry name" value="Ribosomal_S30AE"/>
    <property type="match status" value="1"/>
</dbReference>
<dbReference type="InterPro" id="IPR038416">
    <property type="entry name" value="Ribosom_S30AE_C_sf"/>
</dbReference>
<gene>
    <name evidence="2" type="primary">hpf</name>
    <name evidence="4" type="ORF">MM50RIKEN_00360</name>
</gene>
<reference evidence="4" key="1">
    <citation type="submission" date="2020-09" db="EMBL/GenBank/DDBJ databases">
        <title>New species isolated from human feces.</title>
        <authorList>
            <person name="Kitahara M."/>
            <person name="Shigeno Y."/>
            <person name="Shime M."/>
            <person name="Matsumoto Y."/>
            <person name="Nakamura S."/>
            <person name="Motooka D."/>
            <person name="Fukuoka S."/>
            <person name="Nishikawa H."/>
            <person name="Benno Y."/>
        </authorList>
    </citation>
    <scope>NUCLEOTIDE SEQUENCE</scope>
    <source>
        <strain evidence="4">MM50</strain>
    </source>
</reference>
<evidence type="ECO:0000313" key="4">
    <source>
        <dbReference type="EMBL" id="BCK80273.1"/>
    </source>
</evidence>
<comment type="similarity">
    <text evidence="2">Belongs to the HPF/YfiA ribosome-associated protein family. Long HPF subfamily.</text>
</comment>
<dbReference type="Gene3D" id="3.30.160.100">
    <property type="entry name" value="Ribosome hibernation promotion factor-like"/>
    <property type="match status" value="1"/>
</dbReference>
<keyword evidence="2" id="KW-0963">Cytoplasm</keyword>
<dbReference type="InterPro" id="IPR050574">
    <property type="entry name" value="HPF/YfiA_ribosome-assoc"/>
</dbReference>
<evidence type="ECO:0000256" key="1">
    <source>
        <dbReference type="ARBA" id="ARBA00022845"/>
    </source>
</evidence>
<dbReference type="InterPro" id="IPR034694">
    <property type="entry name" value="HPF_long/plastid"/>
</dbReference>